<reference evidence="2" key="1">
    <citation type="journal article" date="2020" name="Stud. Mycol.">
        <title>101 Dothideomycetes genomes: a test case for predicting lifestyles and emergence of pathogens.</title>
        <authorList>
            <person name="Haridas S."/>
            <person name="Albert R."/>
            <person name="Binder M."/>
            <person name="Bloem J."/>
            <person name="Labutti K."/>
            <person name="Salamov A."/>
            <person name="Andreopoulos B."/>
            <person name="Baker S."/>
            <person name="Barry K."/>
            <person name="Bills G."/>
            <person name="Bluhm B."/>
            <person name="Cannon C."/>
            <person name="Castanera R."/>
            <person name="Culley D."/>
            <person name="Daum C."/>
            <person name="Ezra D."/>
            <person name="Gonzalez J."/>
            <person name="Henrissat B."/>
            <person name="Kuo A."/>
            <person name="Liang C."/>
            <person name="Lipzen A."/>
            <person name="Lutzoni F."/>
            <person name="Magnuson J."/>
            <person name="Mondo S."/>
            <person name="Nolan M."/>
            <person name="Ohm R."/>
            <person name="Pangilinan J."/>
            <person name="Park H.-J."/>
            <person name="Ramirez L."/>
            <person name="Alfaro M."/>
            <person name="Sun H."/>
            <person name="Tritt A."/>
            <person name="Yoshinaga Y."/>
            <person name="Zwiers L.-H."/>
            <person name="Turgeon B."/>
            <person name="Goodwin S."/>
            <person name="Spatafora J."/>
            <person name="Crous P."/>
            <person name="Grigoriev I."/>
        </authorList>
    </citation>
    <scope>NUCLEOTIDE SEQUENCE</scope>
    <source>
        <strain evidence="2">CBS 690.94</strain>
    </source>
</reference>
<organism evidence="2 3">
    <name type="scientific">Karstenula rhodostoma CBS 690.94</name>
    <dbReference type="NCBI Taxonomy" id="1392251"/>
    <lineage>
        <taxon>Eukaryota</taxon>
        <taxon>Fungi</taxon>
        <taxon>Dikarya</taxon>
        <taxon>Ascomycota</taxon>
        <taxon>Pezizomycotina</taxon>
        <taxon>Dothideomycetes</taxon>
        <taxon>Pleosporomycetidae</taxon>
        <taxon>Pleosporales</taxon>
        <taxon>Massarineae</taxon>
        <taxon>Didymosphaeriaceae</taxon>
        <taxon>Karstenula</taxon>
    </lineage>
</organism>
<feature type="compositionally biased region" description="Basic and acidic residues" evidence="1">
    <location>
        <begin position="565"/>
        <end position="583"/>
    </location>
</feature>
<gene>
    <name evidence="2" type="ORF">P171DRAFT_448917</name>
</gene>
<dbReference type="EMBL" id="MU001511">
    <property type="protein sequence ID" value="KAF2438865.1"/>
    <property type="molecule type" value="Genomic_DNA"/>
</dbReference>
<evidence type="ECO:0000256" key="1">
    <source>
        <dbReference type="SAM" id="MobiDB-lite"/>
    </source>
</evidence>
<evidence type="ECO:0000313" key="3">
    <source>
        <dbReference type="Proteomes" id="UP000799764"/>
    </source>
</evidence>
<dbReference type="Proteomes" id="UP000799764">
    <property type="component" value="Unassembled WGS sequence"/>
</dbReference>
<comment type="caution">
    <text evidence="2">The sequence shown here is derived from an EMBL/GenBank/DDBJ whole genome shotgun (WGS) entry which is preliminary data.</text>
</comment>
<sequence length="626" mass="71147">MAQPESDRRAVVQVNKKIQNTLSPSFFKCLGVIDVSFLNANEDEHDVAGLYKFGEQLRNLAIHNVSRDMLPRHELDKLKEVFSRYYEKKEDQQLDSLVFSTKSTLCAAENRWARDDSPNSFRILENILTDGRLPGAVVFPAAYDPSRDSPSVMPFGAIMNTSGSEYKKQHQEDDEVEHPAASPLQHHTTFYLRPGTCNDPVIPIFDVHGSGVHHLSLFGSARNHWRHRNRRDVQKWLQNDHFDSLTSLSFYAYELRHIVDCSLPTSVERLTFVDNTRQHPDDHRSPEDVMTRLIMSKKKQQPGTKPVLKHLEHRQTVNWSNGSCTIAGEVLANLIQQTSDMEVQIIQQDRTWNGRLADLATPTLQYACHRHGNLDRPAEDIKSFIKIARQLKGFGTNFSHINYTQLQSMDTFEREADSFAASLAWAKDLTTLLLCTPSIDGDFNKTARRNVRTALASLTSKLATHGVKISTIFIMYRDILCSPNRRPNRRPTYRFRIWQKTNDRGKSISVAGNPTNDISEFSQKEIEELVKLGGDLLVTYNDHERHGLGPLFLGEAETSACQQKRDERLARDKKKRMELGEVKARKRHYTSSDADEKDGVNGLEAEDGAGNKKVKRASILADDVSP</sequence>
<proteinExistence type="predicted"/>
<keyword evidence="3" id="KW-1185">Reference proteome</keyword>
<dbReference type="AlphaFoldDB" id="A0A9P4P5P9"/>
<evidence type="ECO:0000313" key="2">
    <source>
        <dbReference type="EMBL" id="KAF2438865.1"/>
    </source>
</evidence>
<accession>A0A9P4P5P9</accession>
<feature type="region of interest" description="Disordered" evidence="1">
    <location>
        <begin position="565"/>
        <end position="626"/>
    </location>
</feature>
<protein>
    <submittedName>
        <fullName evidence="2">Uncharacterized protein</fullName>
    </submittedName>
</protein>
<dbReference type="OrthoDB" id="10594810at2759"/>
<name>A0A9P4P5P9_9PLEO</name>